<dbReference type="AlphaFoldDB" id="A0A1I1YMS8"/>
<dbReference type="Pfam" id="PF22638">
    <property type="entry name" value="FlgK_D1"/>
    <property type="match status" value="1"/>
</dbReference>
<keyword evidence="12" id="KW-1185">Reference proteome</keyword>
<reference evidence="12" key="1">
    <citation type="submission" date="2016-10" db="EMBL/GenBank/DDBJ databases">
        <authorList>
            <person name="Varghese N."/>
            <person name="Submissions S."/>
        </authorList>
    </citation>
    <scope>NUCLEOTIDE SEQUENCE [LARGE SCALE GENOMIC DNA]</scope>
    <source>
        <strain evidence="12">DSM 7481</strain>
    </source>
</reference>
<dbReference type="GO" id="GO:0005198">
    <property type="term" value="F:structural molecule activity"/>
    <property type="evidence" value="ECO:0007669"/>
    <property type="project" value="InterPro"/>
</dbReference>
<feature type="domain" description="Flagellar hook-associated protein FlgK helical" evidence="10">
    <location>
        <begin position="91"/>
        <end position="327"/>
    </location>
</feature>
<evidence type="ECO:0000259" key="9">
    <source>
        <dbReference type="Pfam" id="PF21158"/>
    </source>
</evidence>
<dbReference type="RefSeq" id="WP_092956806.1">
    <property type="nucleotide sequence ID" value="NZ_FOMQ01000019.1"/>
</dbReference>
<gene>
    <name evidence="11" type="ORF">SAMN04489710_1194</name>
</gene>
<evidence type="ECO:0000256" key="5">
    <source>
        <dbReference type="ARBA" id="ARBA00022525"/>
    </source>
</evidence>
<dbReference type="Gene3D" id="1.20.1330.10">
    <property type="entry name" value="f41 fragment of flagellin, N-terminal domain"/>
    <property type="match status" value="1"/>
</dbReference>
<keyword evidence="11" id="KW-0282">Flagellum</keyword>
<evidence type="ECO:0000256" key="4">
    <source>
        <dbReference type="ARBA" id="ARBA00016244"/>
    </source>
</evidence>
<keyword evidence="5" id="KW-0964">Secreted</keyword>
<dbReference type="GO" id="GO:0005576">
    <property type="term" value="C:extracellular region"/>
    <property type="evidence" value="ECO:0007669"/>
    <property type="project" value="UniProtKB-SubCell"/>
</dbReference>
<dbReference type="PANTHER" id="PTHR30033">
    <property type="entry name" value="FLAGELLAR HOOK-ASSOCIATED PROTEIN 1"/>
    <property type="match status" value="1"/>
</dbReference>
<protein>
    <recommendedName>
        <fullName evidence="4">Flagellar hook-associated protein 1</fullName>
    </recommendedName>
</protein>
<evidence type="ECO:0000313" key="11">
    <source>
        <dbReference type="EMBL" id="SFE20831.1"/>
    </source>
</evidence>
<sequence>MSLLNVGARALLANQTALQTAGHNIANVNTAGYSRQTLSLQTVQGQFTGGGYIGQGVDVQTILRNHNELLTRQAAAANSSQTADKTRAERLSQMQDVFSGGTSGLGASITDMLNSLKDVVAAPTDITARTVTITRMDETAARMRSAAERIDEIQYTVKEQLKSDVNAINSLAKQMAAVNEQIARVKGNGQTPNDLLDQRDQIIREINQYVQTTQVAADDGTVGLFVAGSQPLVLGTTATPLAVEESSLFPGSGQLKLYFSPPGAKPIELDDSMLAGGELSGLLRFHNTDVAEGRNLLGRMAQSIGMTMNAQHKLGVTLDGQPGKDLFSVASTMPGYTSGTAVGNVAFTDATKFAASDYEVRFTTPPAGQVVRLSDGKATGFTDLANLAGQQIDGLNFNLTAAGAAGERMLFKPFSSAASNIEARVLSPRDLAAASPVNASMGTTNNGSLQLTSVQATSTGFTAPPTPGGVTLTFAAGPPATYGVTGSTTPASGTTGLAYTAGQPITIDGWEITLKGTPGTGDTVKVGNALDPQYGDAYKRNAGNASALDALGDVKMFDEATMSDGYAGLMAQVGTRTQNAKYAADVSATIASNLERDRTAVSGVNLDEEAAKLIQYQQAYQASAKVLQIAQSIFDSLLQTMGR</sequence>
<evidence type="ECO:0000259" key="7">
    <source>
        <dbReference type="Pfam" id="PF00460"/>
    </source>
</evidence>
<accession>A0A1I1YMS8</accession>
<dbReference type="InterPro" id="IPR053927">
    <property type="entry name" value="FlgK_helical"/>
</dbReference>
<dbReference type="InterPro" id="IPR010930">
    <property type="entry name" value="Flg_bb/hook_C_dom"/>
</dbReference>
<dbReference type="Pfam" id="PF00460">
    <property type="entry name" value="Flg_bb_rod"/>
    <property type="match status" value="1"/>
</dbReference>
<feature type="domain" description="Flagellar hook-associated protein 1 D2-like" evidence="9">
    <location>
        <begin position="337"/>
        <end position="413"/>
    </location>
</feature>
<dbReference type="Proteomes" id="UP000199517">
    <property type="component" value="Unassembled WGS sequence"/>
</dbReference>
<dbReference type="GO" id="GO:0044780">
    <property type="term" value="P:bacterial-type flagellum assembly"/>
    <property type="evidence" value="ECO:0007669"/>
    <property type="project" value="InterPro"/>
</dbReference>
<evidence type="ECO:0000313" key="12">
    <source>
        <dbReference type="Proteomes" id="UP000199517"/>
    </source>
</evidence>
<comment type="subcellular location">
    <subcellularLocation>
        <location evidence="1">Bacterial flagellum</location>
    </subcellularLocation>
    <subcellularLocation>
        <location evidence="2">Secreted</location>
    </subcellularLocation>
</comment>
<evidence type="ECO:0000259" key="10">
    <source>
        <dbReference type="Pfam" id="PF22638"/>
    </source>
</evidence>
<evidence type="ECO:0000256" key="2">
    <source>
        <dbReference type="ARBA" id="ARBA00004613"/>
    </source>
</evidence>
<dbReference type="Pfam" id="PF21158">
    <property type="entry name" value="flgK_1st_1"/>
    <property type="match status" value="1"/>
</dbReference>
<keyword evidence="6" id="KW-0975">Bacterial flagellum</keyword>
<dbReference type="GO" id="GO:0009424">
    <property type="term" value="C:bacterial-type flagellum hook"/>
    <property type="evidence" value="ECO:0007669"/>
    <property type="project" value="InterPro"/>
</dbReference>
<dbReference type="PANTHER" id="PTHR30033:SF1">
    <property type="entry name" value="FLAGELLAR HOOK-ASSOCIATED PROTEIN 1"/>
    <property type="match status" value="1"/>
</dbReference>
<dbReference type="SUPFAM" id="SSF64518">
    <property type="entry name" value="Phase 1 flagellin"/>
    <property type="match status" value="1"/>
</dbReference>
<evidence type="ECO:0000256" key="1">
    <source>
        <dbReference type="ARBA" id="ARBA00004365"/>
    </source>
</evidence>
<keyword evidence="11" id="KW-0966">Cell projection</keyword>
<dbReference type="STRING" id="32040.SAMN04489710_1194"/>
<dbReference type="Pfam" id="PF06429">
    <property type="entry name" value="Flg_bbr_C"/>
    <property type="match status" value="1"/>
</dbReference>
<comment type="similarity">
    <text evidence="3">Belongs to the flagella basal body rod proteins family.</text>
</comment>
<dbReference type="InterPro" id="IPR001444">
    <property type="entry name" value="Flag_bb_rod_N"/>
</dbReference>
<name>A0A1I1YMS8_9BURK</name>
<dbReference type="OrthoDB" id="9802553at2"/>
<evidence type="ECO:0000256" key="6">
    <source>
        <dbReference type="ARBA" id="ARBA00023143"/>
    </source>
</evidence>
<dbReference type="PRINTS" id="PR01005">
    <property type="entry name" value="FLGHOOKAP1"/>
</dbReference>
<dbReference type="NCBIfam" id="TIGR02492">
    <property type="entry name" value="flgK_ends"/>
    <property type="match status" value="1"/>
</dbReference>
<feature type="domain" description="Flagellar basal-body/hook protein C-terminal" evidence="8">
    <location>
        <begin position="601"/>
        <end position="639"/>
    </location>
</feature>
<evidence type="ECO:0000256" key="3">
    <source>
        <dbReference type="ARBA" id="ARBA00009677"/>
    </source>
</evidence>
<evidence type="ECO:0000259" key="8">
    <source>
        <dbReference type="Pfam" id="PF06429"/>
    </source>
</evidence>
<dbReference type="InterPro" id="IPR049119">
    <property type="entry name" value="FlgK_D2-like"/>
</dbReference>
<proteinExistence type="inferred from homology"/>
<organism evidence="11 12">
    <name type="scientific">Paracidovorax konjaci</name>
    <dbReference type="NCBI Taxonomy" id="32040"/>
    <lineage>
        <taxon>Bacteria</taxon>
        <taxon>Pseudomonadati</taxon>
        <taxon>Pseudomonadota</taxon>
        <taxon>Betaproteobacteria</taxon>
        <taxon>Burkholderiales</taxon>
        <taxon>Comamonadaceae</taxon>
        <taxon>Paracidovorax</taxon>
    </lineage>
</organism>
<feature type="domain" description="Flagellar basal body rod protein N-terminal" evidence="7">
    <location>
        <begin position="4"/>
        <end position="33"/>
    </location>
</feature>
<keyword evidence="11" id="KW-0969">Cilium</keyword>
<dbReference type="EMBL" id="FOMQ01000019">
    <property type="protein sequence ID" value="SFE20831.1"/>
    <property type="molecule type" value="Genomic_DNA"/>
</dbReference>
<dbReference type="InterPro" id="IPR002371">
    <property type="entry name" value="FlgK"/>
</dbReference>